<dbReference type="AlphaFoldDB" id="A0A8J2BNB9"/>
<keyword evidence="3" id="KW-1185">Reference proteome</keyword>
<sequence length="160" mass="18343">MVNAASVWERELGRAAATIAAAERWPKALRGLARNQGRLNHIFYYLFVLLGQEAARNREERERLQIQLQDLNEKISALASTLEGLELRLSLWEGDHPKGEGAEKREPKALEPSNPMVEKECARIWSEIAQHRRELVRLESRLRELGNRVARGSDRNVARI</sequence>
<evidence type="ECO:0000313" key="3">
    <source>
        <dbReference type="Proteomes" id="UP000663859"/>
    </source>
</evidence>
<keyword evidence="1" id="KW-0175">Coiled coil</keyword>
<evidence type="ECO:0000256" key="1">
    <source>
        <dbReference type="SAM" id="Coils"/>
    </source>
</evidence>
<dbReference type="Proteomes" id="UP000663859">
    <property type="component" value="Unassembled WGS sequence"/>
</dbReference>
<reference evidence="2" key="1">
    <citation type="submission" date="2021-02" db="EMBL/GenBank/DDBJ databases">
        <authorList>
            <person name="Cremers G."/>
            <person name="Picone N."/>
        </authorList>
    </citation>
    <scope>NUCLEOTIDE SEQUENCE</scope>
    <source>
        <strain evidence="2">PQ17</strain>
    </source>
</reference>
<accession>A0A8J2BNB9</accession>
<comment type="caution">
    <text evidence="2">The sequence shown here is derived from an EMBL/GenBank/DDBJ whole genome shotgun (WGS) entry which is preliminary data.</text>
</comment>
<feature type="coiled-coil region" evidence="1">
    <location>
        <begin position="54"/>
        <end position="88"/>
    </location>
</feature>
<proteinExistence type="predicted"/>
<protein>
    <submittedName>
        <fullName evidence="2">Uncharacterized protein</fullName>
    </submittedName>
</protein>
<evidence type="ECO:0000313" key="2">
    <source>
        <dbReference type="EMBL" id="CAF0698501.1"/>
    </source>
</evidence>
<name>A0A8J2BNB9_9BACT</name>
<gene>
    <name evidence="2" type="ORF">MPNT_280006</name>
</gene>
<organism evidence="2 3">
    <name type="scientific">Candidatus Methylacidithermus pantelleriae</name>
    <dbReference type="NCBI Taxonomy" id="2744239"/>
    <lineage>
        <taxon>Bacteria</taxon>
        <taxon>Pseudomonadati</taxon>
        <taxon>Verrucomicrobiota</taxon>
        <taxon>Methylacidiphilae</taxon>
        <taxon>Methylacidiphilales</taxon>
        <taxon>Methylacidiphilaceae</taxon>
        <taxon>Candidatus Methylacidithermus</taxon>
    </lineage>
</organism>
<dbReference type="EMBL" id="CAJNOB010000021">
    <property type="protein sequence ID" value="CAF0698501.1"/>
    <property type="molecule type" value="Genomic_DNA"/>
</dbReference>
<dbReference type="RefSeq" id="WP_174583321.1">
    <property type="nucleotide sequence ID" value="NZ_CAJNOB010000021.1"/>
</dbReference>